<dbReference type="Proteomes" id="UP000887574">
    <property type="component" value="Unplaced"/>
</dbReference>
<accession>A0A915CX80</accession>
<name>A0A915CX80_9BILA</name>
<organism evidence="2 3">
    <name type="scientific">Ditylenchus dipsaci</name>
    <dbReference type="NCBI Taxonomy" id="166011"/>
    <lineage>
        <taxon>Eukaryota</taxon>
        <taxon>Metazoa</taxon>
        <taxon>Ecdysozoa</taxon>
        <taxon>Nematoda</taxon>
        <taxon>Chromadorea</taxon>
        <taxon>Rhabditida</taxon>
        <taxon>Tylenchina</taxon>
        <taxon>Tylenchomorpha</taxon>
        <taxon>Sphaerularioidea</taxon>
        <taxon>Anguinidae</taxon>
        <taxon>Anguininae</taxon>
        <taxon>Ditylenchus</taxon>
    </lineage>
</organism>
<evidence type="ECO:0000313" key="3">
    <source>
        <dbReference type="WBParaSite" id="jg13556"/>
    </source>
</evidence>
<sequence>MMASTLAQALYDSLEKESIVDKNGFAHMDINGEKDEVRLGLSKQLTDIQKPSDQKKEGSPLLKFSSA</sequence>
<reference evidence="3" key="1">
    <citation type="submission" date="2022-11" db="UniProtKB">
        <authorList>
            <consortium name="WormBaseParasite"/>
        </authorList>
    </citation>
    <scope>IDENTIFICATION</scope>
</reference>
<feature type="region of interest" description="Disordered" evidence="1">
    <location>
        <begin position="42"/>
        <end position="67"/>
    </location>
</feature>
<evidence type="ECO:0000313" key="2">
    <source>
        <dbReference type="Proteomes" id="UP000887574"/>
    </source>
</evidence>
<protein>
    <submittedName>
        <fullName evidence="3">Uncharacterized protein</fullName>
    </submittedName>
</protein>
<dbReference type="WBParaSite" id="jg13556">
    <property type="protein sequence ID" value="jg13556"/>
    <property type="gene ID" value="jg13556"/>
</dbReference>
<dbReference type="AlphaFoldDB" id="A0A915CX80"/>
<keyword evidence="2" id="KW-1185">Reference proteome</keyword>
<evidence type="ECO:0000256" key="1">
    <source>
        <dbReference type="SAM" id="MobiDB-lite"/>
    </source>
</evidence>
<proteinExistence type="predicted"/>